<sequence>MGKLDGRTALVIGGTSGIGEAVAKAFAREGAKVAAAGRDETDGARIVDEIKEDGGEAIFLQLDTTKAEDVKSGAARMIERFGTIDILYNGAGIHDGYKNVIELDEDLYDKLMEVNVKGAFLAVREVLPVMLDKGRGTIINIGSQSTFVAGAGGAAYVTSKHAIEGFTKQLAYDFGGKGIKANLIAPGFITTPMVEGVEDERLNDIPAGRAGQPEEIAAVAVFLASDDSAYVQGASIKADGGWTVGR</sequence>
<evidence type="ECO:0000256" key="6">
    <source>
        <dbReference type="ARBA" id="ARBA00029989"/>
    </source>
</evidence>
<reference evidence="9 10" key="1">
    <citation type="submission" date="2015-04" db="EMBL/GenBank/DDBJ databases">
        <title>Taxonomic description and genome sequence of Salinicoccus sediminis sp. nov., a novel hyper halotolerant bacterium isolated from marine sediment.</title>
        <authorList>
            <person name="Mathan Kumar R."/>
            <person name="Kaur G."/>
            <person name="Kumar N."/>
            <person name="Kumar A."/>
            <person name="Singh N.K."/>
            <person name="Kaur N."/>
            <person name="Mayilraj S."/>
        </authorList>
    </citation>
    <scope>NUCLEOTIDE SEQUENCE [LARGE SCALE GENOMIC DNA]</scope>
    <source>
        <strain evidence="9 10">SV-16</strain>
    </source>
</reference>
<dbReference type="FunFam" id="3.40.50.720:FF:000084">
    <property type="entry name" value="Short-chain dehydrogenase reductase"/>
    <property type="match status" value="1"/>
</dbReference>
<dbReference type="InterPro" id="IPR020904">
    <property type="entry name" value="Sc_DH/Rdtase_CS"/>
</dbReference>
<comment type="function">
    <text evidence="1">Catalyzes the irreversible reduction of 2,3-butanediol to (S)-acetoin in the presence of NADH.</text>
</comment>
<evidence type="ECO:0000256" key="1">
    <source>
        <dbReference type="ARBA" id="ARBA00003200"/>
    </source>
</evidence>
<dbReference type="PRINTS" id="PR00080">
    <property type="entry name" value="SDRFAMILY"/>
</dbReference>
<comment type="catalytic activity">
    <reaction evidence="8">
        <text>(S)-acetoin + NAD(+) = diacetyl + NADH + H(+)</text>
        <dbReference type="Rhea" id="RHEA:27286"/>
        <dbReference type="ChEBI" id="CHEBI:15378"/>
        <dbReference type="ChEBI" id="CHEBI:15687"/>
        <dbReference type="ChEBI" id="CHEBI:16583"/>
        <dbReference type="ChEBI" id="CHEBI:57540"/>
        <dbReference type="ChEBI" id="CHEBI:57945"/>
        <dbReference type="EC" id="1.1.1.304"/>
    </reaction>
</comment>
<dbReference type="Pfam" id="PF13561">
    <property type="entry name" value="adh_short_C2"/>
    <property type="match status" value="1"/>
</dbReference>
<dbReference type="GO" id="GO:0052588">
    <property type="term" value="F:diacetyl reductase ((S)-acetoin forming) (NAD+) activity"/>
    <property type="evidence" value="ECO:0007669"/>
    <property type="project" value="UniProtKB-EC"/>
</dbReference>
<evidence type="ECO:0000313" key="9">
    <source>
        <dbReference type="EMBL" id="KKK35483.1"/>
    </source>
</evidence>
<evidence type="ECO:0000256" key="7">
    <source>
        <dbReference type="ARBA" id="ARBA00031758"/>
    </source>
</evidence>
<dbReference type="PANTHER" id="PTHR24321:SF8">
    <property type="entry name" value="ESTRADIOL 17-BETA-DEHYDROGENASE 8-RELATED"/>
    <property type="match status" value="1"/>
</dbReference>
<keyword evidence="5" id="KW-0560">Oxidoreductase</keyword>
<dbReference type="NCBIfam" id="NF005559">
    <property type="entry name" value="PRK07231.1"/>
    <property type="match status" value="1"/>
</dbReference>
<name>A0A0M2SML8_9STAP</name>
<dbReference type="CDD" id="cd05233">
    <property type="entry name" value="SDR_c"/>
    <property type="match status" value="1"/>
</dbReference>
<dbReference type="OrthoDB" id="9803333at2"/>
<dbReference type="STRING" id="1432562.WN59_01230"/>
<evidence type="ECO:0000256" key="8">
    <source>
        <dbReference type="ARBA" id="ARBA00047315"/>
    </source>
</evidence>
<protein>
    <recommendedName>
        <fullName evidence="4">Diacetyl reductase [(S)-acetoin forming]</fullName>
        <ecNumber evidence="3">1.1.1.304</ecNumber>
    </recommendedName>
    <alternativeName>
        <fullName evidence="6">Acetoin(diacetyl) reductase</fullName>
    </alternativeName>
    <alternativeName>
        <fullName evidence="7">Meso-2,3-butanediol dehydrogenase</fullName>
    </alternativeName>
</protein>
<gene>
    <name evidence="9" type="ORF">WN59_01230</name>
</gene>
<dbReference type="InterPro" id="IPR002347">
    <property type="entry name" value="SDR_fam"/>
</dbReference>
<evidence type="ECO:0000256" key="2">
    <source>
        <dbReference type="ARBA" id="ARBA00006484"/>
    </source>
</evidence>
<dbReference type="RefSeq" id="WP_046511349.1">
    <property type="nucleotide sequence ID" value="NZ_LAYZ01000001.1"/>
</dbReference>
<dbReference type="GO" id="GO:0008206">
    <property type="term" value="P:bile acid metabolic process"/>
    <property type="evidence" value="ECO:0007669"/>
    <property type="project" value="UniProtKB-ARBA"/>
</dbReference>
<dbReference type="Proteomes" id="UP000034287">
    <property type="component" value="Unassembled WGS sequence"/>
</dbReference>
<dbReference type="PATRIC" id="fig|1432562.3.peg.255"/>
<dbReference type="PRINTS" id="PR00081">
    <property type="entry name" value="GDHRDH"/>
</dbReference>
<keyword evidence="10" id="KW-1185">Reference proteome</keyword>
<evidence type="ECO:0000313" key="10">
    <source>
        <dbReference type="Proteomes" id="UP000034287"/>
    </source>
</evidence>
<evidence type="ECO:0000256" key="4">
    <source>
        <dbReference type="ARBA" id="ARBA00016110"/>
    </source>
</evidence>
<comment type="caution">
    <text evidence="9">The sequence shown here is derived from an EMBL/GenBank/DDBJ whole genome shotgun (WGS) entry which is preliminary data.</text>
</comment>
<dbReference type="Gene3D" id="3.40.50.720">
    <property type="entry name" value="NAD(P)-binding Rossmann-like Domain"/>
    <property type="match status" value="1"/>
</dbReference>
<dbReference type="AlphaFoldDB" id="A0A0M2SML8"/>
<accession>A0A0M2SML8</accession>
<evidence type="ECO:0000256" key="3">
    <source>
        <dbReference type="ARBA" id="ARBA00012848"/>
    </source>
</evidence>
<comment type="similarity">
    <text evidence="2">Belongs to the short-chain dehydrogenases/reductases (SDR) family.</text>
</comment>
<dbReference type="SUPFAM" id="SSF51735">
    <property type="entry name" value="NAD(P)-binding Rossmann-fold domains"/>
    <property type="match status" value="1"/>
</dbReference>
<evidence type="ECO:0000256" key="5">
    <source>
        <dbReference type="ARBA" id="ARBA00023002"/>
    </source>
</evidence>
<dbReference type="InterPro" id="IPR036291">
    <property type="entry name" value="NAD(P)-bd_dom_sf"/>
</dbReference>
<dbReference type="EMBL" id="LAYZ01000001">
    <property type="protein sequence ID" value="KKK35483.1"/>
    <property type="molecule type" value="Genomic_DNA"/>
</dbReference>
<dbReference type="PROSITE" id="PS00061">
    <property type="entry name" value="ADH_SHORT"/>
    <property type="match status" value="1"/>
</dbReference>
<dbReference type="EC" id="1.1.1.304" evidence="3"/>
<dbReference type="PANTHER" id="PTHR24321">
    <property type="entry name" value="DEHYDROGENASES, SHORT CHAIN"/>
    <property type="match status" value="1"/>
</dbReference>
<organism evidence="9 10">
    <name type="scientific">Salinicoccus sediminis</name>
    <dbReference type="NCBI Taxonomy" id="1432562"/>
    <lineage>
        <taxon>Bacteria</taxon>
        <taxon>Bacillati</taxon>
        <taxon>Bacillota</taxon>
        <taxon>Bacilli</taxon>
        <taxon>Bacillales</taxon>
        <taxon>Staphylococcaceae</taxon>
        <taxon>Salinicoccus</taxon>
    </lineage>
</organism>
<proteinExistence type="inferred from homology"/>